<feature type="domain" description="Histidine kinase" evidence="10">
    <location>
        <begin position="272"/>
        <end position="482"/>
    </location>
</feature>
<keyword evidence="7" id="KW-0067">ATP-binding</keyword>
<dbReference type="SUPFAM" id="SSF47384">
    <property type="entry name" value="Homodimeric domain of signal transducing histidine kinase"/>
    <property type="match status" value="1"/>
</dbReference>
<keyword evidence="3" id="KW-0597">Phosphoprotein</keyword>
<dbReference type="GO" id="GO:0005524">
    <property type="term" value="F:ATP binding"/>
    <property type="evidence" value="ECO:0007669"/>
    <property type="project" value="UniProtKB-KW"/>
</dbReference>
<gene>
    <name evidence="11" type="ORF">X474_10725</name>
</gene>
<dbReference type="PANTHER" id="PTHR43065:SF10">
    <property type="entry name" value="PEROXIDE STRESS-ACTIVATED HISTIDINE KINASE MAK3"/>
    <property type="match status" value="1"/>
</dbReference>
<keyword evidence="9" id="KW-0812">Transmembrane</keyword>
<dbReference type="InterPro" id="IPR004358">
    <property type="entry name" value="Sig_transdc_His_kin-like_C"/>
</dbReference>
<dbReference type="PRINTS" id="PR00344">
    <property type="entry name" value="BCTRLSENSOR"/>
</dbReference>
<keyword evidence="4" id="KW-0808">Transferase</keyword>
<reference evidence="11 12" key="1">
    <citation type="submission" date="2013-11" db="EMBL/GenBank/DDBJ databases">
        <title>Metagenomic analysis of a methanogenic consortium involved in long chain n-alkane degradation.</title>
        <authorList>
            <person name="Davidova I.A."/>
            <person name="Callaghan A.V."/>
            <person name="Wawrik B."/>
            <person name="Pruitt S."/>
            <person name="Marks C."/>
            <person name="Duncan K.E."/>
            <person name="Suflita J.M."/>
        </authorList>
    </citation>
    <scope>NUCLEOTIDE SEQUENCE [LARGE SCALE GENOMIC DNA]</scope>
    <source>
        <strain evidence="11 12">SPR</strain>
    </source>
</reference>
<dbReference type="CDD" id="cd00082">
    <property type="entry name" value="HisKA"/>
    <property type="match status" value="1"/>
</dbReference>
<keyword evidence="9" id="KW-0472">Membrane</keyword>
<dbReference type="RefSeq" id="WP_052515061.1">
    <property type="nucleotide sequence ID" value="NZ_AZAC01000012.1"/>
</dbReference>
<dbReference type="InterPro" id="IPR036097">
    <property type="entry name" value="HisK_dim/P_sf"/>
</dbReference>
<dbReference type="InterPro" id="IPR003661">
    <property type="entry name" value="HisK_dim/P_dom"/>
</dbReference>
<evidence type="ECO:0000256" key="4">
    <source>
        <dbReference type="ARBA" id="ARBA00022679"/>
    </source>
</evidence>
<comment type="catalytic activity">
    <reaction evidence="1">
        <text>ATP + protein L-histidine = ADP + protein N-phospho-L-histidine.</text>
        <dbReference type="EC" id="2.7.13.3"/>
    </reaction>
</comment>
<feature type="transmembrane region" description="Helical" evidence="9">
    <location>
        <begin position="215"/>
        <end position="236"/>
    </location>
</feature>
<evidence type="ECO:0000256" key="3">
    <source>
        <dbReference type="ARBA" id="ARBA00022553"/>
    </source>
</evidence>
<sequence>MAQQASAMGRTAQNLARDVESQRPFQLVRYFSVTSLIIILLFTIFISSMTSNRAGDLVLHKRERYALLLAENLNHQVIVRFVYPVTRRYGRLKVGEQLDLLDAVVRNTIHSFKVRQVNIIDLAGNIIYSTQPEYIQRVVSDRESFQVAAKGGHVSKVSPKRGTFELGGGPERVLKTYIPLRDERRLTSELGPPQAVFEITLDITQDFRDVWWDQMLLVGNLLLMMALLFIILRTIVTRGQRVIDRRNAQEAKLLEQLNQAERLASLGRMVAGVAHEIRNPLGIVRSTAELLGSRADPVQKPLAEVIVEESTRLNSIVTEFLDFARPQAPKLKPINLEQVLDHNLNVLVPEVERLNIELLREYMRTPVSVMGDADLLYRAFLNIFNNALQAAETGGLKVRVSTREISQNGRDFVVAAIEDQGPGFSKEAKASLFDPFFTTKEKGTGLGMSIVSNIVASHKGRVEVGDSPLGGAKVEVWLPVAGE</sequence>
<dbReference type="SUPFAM" id="SSF55874">
    <property type="entry name" value="ATPase domain of HSP90 chaperone/DNA topoisomerase II/histidine kinase"/>
    <property type="match status" value="1"/>
</dbReference>
<dbReference type="AlphaFoldDB" id="A0A0D2J7B7"/>
<evidence type="ECO:0000259" key="10">
    <source>
        <dbReference type="PROSITE" id="PS50109"/>
    </source>
</evidence>
<protein>
    <recommendedName>
        <fullName evidence="2">histidine kinase</fullName>
        <ecNumber evidence="2">2.7.13.3</ecNumber>
    </recommendedName>
</protein>
<evidence type="ECO:0000256" key="5">
    <source>
        <dbReference type="ARBA" id="ARBA00022741"/>
    </source>
</evidence>
<evidence type="ECO:0000313" key="12">
    <source>
        <dbReference type="Proteomes" id="UP000032233"/>
    </source>
</evidence>
<keyword evidence="6" id="KW-0418">Kinase</keyword>
<name>A0A0D2J7B7_9BACT</name>
<dbReference type="EC" id="2.7.13.3" evidence="2"/>
<keyword evidence="9" id="KW-1133">Transmembrane helix</keyword>
<dbReference type="Gene3D" id="3.30.565.10">
    <property type="entry name" value="Histidine kinase-like ATPase, C-terminal domain"/>
    <property type="match status" value="1"/>
</dbReference>
<dbReference type="PANTHER" id="PTHR43065">
    <property type="entry name" value="SENSOR HISTIDINE KINASE"/>
    <property type="match status" value="1"/>
</dbReference>
<dbReference type="InParanoid" id="A0A0D2J7B7"/>
<dbReference type="OrthoDB" id="9808844at2"/>
<dbReference type="GO" id="GO:0000155">
    <property type="term" value="F:phosphorelay sensor kinase activity"/>
    <property type="evidence" value="ECO:0007669"/>
    <property type="project" value="InterPro"/>
</dbReference>
<dbReference type="EMBL" id="AZAC01000012">
    <property type="protein sequence ID" value="KIX14099.1"/>
    <property type="molecule type" value="Genomic_DNA"/>
</dbReference>
<dbReference type="SMART" id="SM00387">
    <property type="entry name" value="HATPase_c"/>
    <property type="match status" value="1"/>
</dbReference>
<evidence type="ECO:0000256" key="8">
    <source>
        <dbReference type="ARBA" id="ARBA00023012"/>
    </source>
</evidence>
<evidence type="ECO:0000256" key="2">
    <source>
        <dbReference type="ARBA" id="ARBA00012438"/>
    </source>
</evidence>
<dbReference type="STRING" id="1429043.X474_10725"/>
<dbReference type="PROSITE" id="PS50109">
    <property type="entry name" value="HIS_KIN"/>
    <property type="match status" value="1"/>
</dbReference>
<evidence type="ECO:0000256" key="1">
    <source>
        <dbReference type="ARBA" id="ARBA00000085"/>
    </source>
</evidence>
<dbReference type="SMART" id="SM00388">
    <property type="entry name" value="HisKA"/>
    <property type="match status" value="1"/>
</dbReference>
<dbReference type="Pfam" id="PF02518">
    <property type="entry name" value="HATPase_c"/>
    <property type="match status" value="1"/>
</dbReference>
<dbReference type="InterPro" id="IPR003594">
    <property type="entry name" value="HATPase_dom"/>
</dbReference>
<evidence type="ECO:0000256" key="7">
    <source>
        <dbReference type="ARBA" id="ARBA00022840"/>
    </source>
</evidence>
<dbReference type="Pfam" id="PF00512">
    <property type="entry name" value="HisKA"/>
    <property type="match status" value="1"/>
</dbReference>
<dbReference type="InterPro" id="IPR036890">
    <property type="entry name" value="HATPase_C_sf"/>
</dbReference>
<dbReference type="InterPro" id="IPR005467">
    <property type="entry name" value="His_kinase_dom"/>
</dbReference>
<dbReference type="Proteomes" id="UP000032233">
    <property type="component" value="Unassembled WGS sequence"/>
</dbReference>
<accession>A0A0D2J7B7</accession>
<keyword evidence="5" id="KW-0547">Nucleotide-binding</keyword>
<evidence type="ECO:0000256" key="6">
    <source>
        <dbReference type="ARBA" id="ARBA00022777"/>
    </source>
</evidence>
<dbReference type="Gene3D" id="1.10.287.130">
    <property type="match status" value="1"/>
</dbReference>
<evidence type="ECO:0000256" key="9">
    <source>
        <dbReference type="SAM" id="Phobius"/>
    </source>
</evidence>
<keyword evidence="12" id="KW-1185">Reference proteome</keyword>
<evidence type="ECO:0000313" key="11">
    <source>
        <dbReference type="EMBL" id="KIX14099.1"/>
    </source>
</evidence>
<organism evidence="11 12">
    <name type="scientific">Dethiosulfatarculus sandiegensis</name>
    <dbReference type="NCBI Taxonomy" id="1429043"/>
    <lineage>
        <taxon>Bacteria</taxon>
        <taxon>Pseudomonadati</taxon>
        <taxon>Thermodesulfobacteriota</taxon>
        <taxon>Desulfarculia</taxon>
        <taxon>Desulfarculales</taxon>
        <taxon>Desulfarculaceae</taxon>
        <taxon>Dethiosulfatarculus</taxon>
    </lineage>
</organism>
<comment type="caution">
    <text evidence="11">The sequence shown here is derived from an EMBL/GenBank/DDBJ whole genome shotgun (WGS) entry which is preliminary data.</text>
</comment>
<proteinExistence type="predicted"/>
<feature type="transmembrane region" description="Helical" evidence="9">
    <location>
        <begin position="27"/>
        <end position="49"/>
    </location>
</feature>
<keyword evidence="8" id="KW-0902">Two-component regulatory system</keyword>